<dbReference type="GO" id="GO:0016705">
    <property type="term" value="F:oxidoreductase activity, acting on paired donors, with incorporation or reduction of molecular oxygen"/>
    <property type="evidence" value="ECO:0007669"/>
    <property type="project" value="InterPro"/>
</dbReference>
<reference evidence="4 5" key="1">
    <citation type="submission" date="2016-11" db="EMBL/GenBank/DDBJ databases">
        <authorList>
            <person name="Jaros S."/>
            <person name="Januszkiewicz K."/>
            <person name="Wedrychowicz H."/>
        </authorList>
    </citation>
    <scope>NUCLEOTIDE SEQUENCE [LARGE SCALE GENOMIC DNA]</scope>
    <source>
        <strain evidence="4 5">GAS499</strain>
    </source>
</reference>
<dbReference type="GO" id="GO:0004497">
    <property type="term" value="F:monooxygenase activity"/>
    <property type="evidence" value="ECO:0007669"/>
    <property type="project" value="UniProtKB-KW"/>
</dbReference>
<evidence type="ECO:0000256" key="1">
    <source>
        <dbReference type="ARBA" id="ARBA00001971"/>
    </source>
</evidence>
<dbReference type="SUPFAM" id="SSF48264">
    <property type="entry name" value="Cytochrome P450"/>
    <property type="match status" value="1"/>
</dbReference>
<evidence type="ECO:0000313" key="4">
    <source>
        <dbReference type="EMBL" id="SHJ60208.1"/>
    </source>
</evidence>
<gene>
    <name evidence="4" type="ORF">SAMN05444159_1017</name>
</gene>
<keyword evidence="3" id="KW-0503">Monooxygenase</keyword>
<comment type="similarity">
    <text evidence="2 3">Belongs to the cytochrome P450 family.</text>
</comment>
<evidence type="ECO:0000313" key="5">
    <source>
        <dbReference type="Proteomes" id="UP000189935"/>
    </source>
</evidence>
<keyword evidence="3" id="KW-0408">Iron</keyword>
<dbReference type="AlphaFoldDB" id="A0A1M6KMD9"/>
<dbReference type="InterPro" id="IPR017972">
    <property type="entry name" value="Cyt_P450_CS"/>
</dbReference>
<dbReference type="GO" id="GO:0020037">
    <property type="term" value="F:heme binding"/>
    <property type="evidence" value="ECO:0007669"/>
    <property type="project" value="InterPro"/>
</dbReference>
<dbReference type="CDD" id="cd11033">
    <property type="entry name" value="CYP142-like"/>
    <property type="match status" value="1"/>
</dbReference>
<dbReference type="Gene3D" id="1.10.630.10">
    <property type="entry name" value="Cytochrome P450"/>
    <property type="match status" value="1"/>
</dbReference>
<dbReference type="PANTHER" id="PTHR46696">
    <property type="entry name" value="P450, PUTATIVE (EUROFUNG)-RELATED"/>
    <property type="match status" value="1"/>
</dbReference>
<keyword evidence="3" id="KW-0479">Metal-binding</keyword>
<organism evidence="4 5">
    <name type="scientific">Bradyrhizobium lablabi</name>
    <dbReference type="NCBI Taxonomy" id="722472"/>
    <lineage>
        <taxon>Bacteria</taxon>
        <taxon>Pseudomonadati</taxon>
        <taxon>Pseudomonadota</taxon>
        <taxon>Alphaproteobacteria</taxon>
        <taxon>Hyphomicrobiales</taxon>
        <taxon>Nitrobacteraceae</taxon>
        <taxon>Bradyrhizobium</taxon>
    </lineage>
</organism>
<evidence type="ECO:0000256" key="2">
    <source>
        <dbReference type="ARBA" id="ARBA00010617"/>
    </source>
</evidence>
<keyword evidence="3" id="KW-0560">Oxidoreductase</keyword>
<dbReference type="EMBL" id="LT670844">
    <property type="protein sequence ID" value="SHJ60208.1"/>
    <property type="molecule type" value="Genomic_DNA"/>
</dbReference>
<proteinExistence type="inferred from homology"/>
<evidence type="ECO:0000256" key="3">
    <source>
        <dbReference type="RuleBase" id="RU000461"/>
    </source>
</evidence>
<dbReference type="RefSeq" id="WP_079537192.1">
    <property type="nucleotide sequence ID" value="NZ_LT670844.1"/>
</dbReference>
<keyword evidence="3" id="KW-0349">Heme</keyword>
<dbReference type="InterPro" id="IPR001128">
    <property type="entry name" value="Cyt_P450"/>
</dbReference>
<dbReference type="PRINTS" id="PR00359">
    <property type="entry name" value="BP450"/>
</dbReference>
<dbReference type="Proteomes" id="UP000189935">
    <property type="component" value="Chromosome I"/>
</dbReference>
<dbReference type="Pfam" id="PF00067">
    <property type="entry name" value="p450"/>
    <property type="match status" value="1"/>
</dbReference>
<dbReference type="InterPro" id="IPR036396">
    <property type="entry name" value="Cyt_P450_sf"/>
</dbReference>
<comment type="cofactor">
    <cofactor evidence="1">
        <name>heme</name>
        <dbReference type="ChEBI" id="CHEBI:30413"/>
    </cofactor>
</comment>
<name>A0A1M6KMD9_9BRAD</name>
<dbReference type="GO" id="GO:0005506">
    <property type="term" value="F:iron ion binding"/>
    <property type="evidence" value="ECO:0007669"/>
    <property type="project" value="InterPro"/>
</dbReference>
<dbReference type="InterPro" id="IPR002397">
    <property type="entry name" value="Cyt_P450_B"/>
</dbReference>
<dbReference type="PROSITE" id="PS00086">
    <property type="entry name" value="CYTOCHROME_P450"/>
    <property type="match status" value="1"/>
</dbReference>
<sequence>MTTQTVQSAKANAADIPLDQIDVSDPQLFQDGTIWPYFERLRREDPVHYCGKSAFGPYWSITKYKDIMQVDTNHAVFSSEGGISILDRPEEFRTPNFISMDPPKHDEQRKTVSPIVAPGNLAKLEHLIRTRACAILDSLPVNETFDWVDRVSIELTTQMLATLFDFPLRDRRLLTYWSDAATAPIGPGGMFNSEEARLAELKNCLEYFTKLWNERINAEPRSDLISMLAHSPATRNMGPKEFLGNLILLIVGGNDTTRNSITGGVLFLNENPDQYQRLRDDPGLISNMVSEIIRYQTPLAHMRRTALADTEIGGKQIKKGAKVVMWYISGNRDDEVIDNPNKFMIDRPRARQHLSFGFGIHRCVGNRLAELQLKILWEEALKRYPTIEVVGEPERVYSSFVHGYRSLPVRIPA</sequence>
<protein>
    <submittedName>
        <fullName evidence="4">Cytochrome P450</fullName>
    </submittedName>
</protein>
<accession>A0A1M6KMD9</accession>
<dbReference type="PANTHER" id="PTHR46696:SF1">
    <property type="entry name" value="CYTOCHROME P450 YJIB-RELATED"/>
    <property type="match status" value="1"/>
</dbReference>
<dbReference type="OrthoDB" id="9801155at2"/>